<protein>
    <submittedName>
        <fullName evidence="2">Uncharacterized protein</fullName>
    </submittedName>
</protein>
<feature type="transmembrane region" description="Helical" evidence="1">
    <location>
        <begin position="12"/>
        <end position="32"/>
    </location>
</feature>
<dbReference type="AlphaFoldDB" id="A0A128F1E0"/>
<accession>A0A128F1E0</accession>
<dbReference type="OrthoDB" id="5902101at2"/>
<name>A0A128F1E0_9GAMM</name>
<keyword evidence="1" id="KW-0812">Transmembrane</keyword>
<dbReference type="Proteomes" id="UP000071641">
    <property type="component" value="Unassembled WGS sequence"/>
</dbReference>
<evidence type="ECO:0000313" key="3">
    <source>
        <dbReference type="Proteomes" id="UP000071641"/>
    </source>
</evidence>
<keyword evidence="3" id="KW-1185">Reference proteome</keyword>
<proteinExistence type="predicted"/>
<dbReference type="STRING" id="1796497.GCE9029_02021"/>
<organism evidence="2 3">
    <name type="scientific">Grimontia celer</name>
    <dbReference type="NCBI Taxonomy" id="1796497"/>
    <lineage>
        <taxon>Bacteria</taxon>
        <taxon>Pseudomonadati</taxon>
        <taxon>Pseudomonadota</taxon>
        <taxon>Gammaproteobacteria</taxon>
        <taxon>Vibrionales</taxon>
        <taxon>Vibrionaceae</taxon>
        <taxon>Grimontia</taxon>
    </lineage>
</organism>
<evidence type="ECO:0000256" key="1">
    <source>
        <dbReference type="SAM" id="Phobius"/>
    </source>
</evidence>
<dbReference type="EMBL" id="FIZX01000001">
    <property type="protein sequence ID" value="CZF80355.1"/>
    <property type="molecule type" value="Genomic_DNA"/>
</dbReference>
<evidence type="ECO:0000313" key="2">
    <source>
        <dbReference type="EMBL" id="CZF80355.1"/>
    </source>
</evidence>
<gene>
    <name evidence="2" type="ORF">GCE9029_02021</name>
</gene>
<reference evidence="3" key="1">
    <citation type="submission" date="2016-02" db="EMBL/GenBank/DDBJ databases">
        <authorList>
            <person name="Rodrigo-Torres Lidia"/>
            <person name="Arahal R.David."/>
        </authorList>
    </citation>
    <scope>NUCLEOTIDE SEQUENCE [LARGE SCALE GENOMIC DNA]</scope>
    <source>
        <strain evidence="3">CECT 9029</strain>
    </source>
</reference>
<feature type="transmembrane region" description="Helical" evidence="1">
    <location>
        <begin position="78"/>
        <end position="96"/>
    </location>
</feature>
<keyword evidence="1" id="KW-0472">Membrane</keyword>
<sequence length="122" mass="13898">MQTKSAKLRAQWALTFIWWVVFVCLSQNAGLFNVCPQKNLNASELSQEITQIKDSAAAGDCELTEQLLSSSKIGWEDITLSLFVWVLLFVGFLPLIRIKTDAQTEPIHSPYRLHLKLCVFRE</sequence>
<keyword evidence="1" id="KW-1133">Transmembrane helix</keyword>
<dbReference type="RefSeq" id="WP_062663029.1">
    <property type="nucleotide sequence ID" value="NZ_FIZX01000001.1"/>
</dbReference>